<proteinExistence type="predicted"/>
<protein>
    <submittedName>
        <fullName evidence="2">Uncharacterized protein</fullName>
    </submittedName>
</protein>
<evidence type="ECO:0000313" key="2">
    <source>
        <dbReference type="EMBL" id="CAD8578091.1"/>
    </source>
</evidence>
<gene>
    <name evidence="2" type="ORF">MSP1404_LOCUS1532</name>
</gene>
<dbReference type="EMBL" id="HBEV01001948">
    <property type="protein sequence ID" value="CAD8578091.1"/>
    <property type="molecule type" value="Transcribed_RNA"/>
</dbReference>
<keyword evidence="1" id="KW-0812">Transmembrane</keyword>
<keyword evidence="1" id="KW-0472">Membrane</keyword>
<dbReference type="AlphaFoldDB" id="A0A7S0KE24"/>
<sequence length="119" mass="13514">MSWIWEKSSAWRYAVQSTRGNPAKLGFFSLVTIIVLPVASGSFFIELTNGGVDREVLLKLRENAGLDANLMQEANNRSLKRLFFDLESRDRSEERWALALYGRTPCESSPKTNDRNSDV</sequence>
<name>A0A7S0KE24_MICPS</name>
<dbReference type="PANTHER" id="PTHR36338:SF1">
    <property type="entry name" value="OS02G0495900 PROTEIN"/>
    <property type="match status" value="1"/>
</dbReference>
<dbReference type="PANTHER" id="PTHR36338">
    <property type="entry name" value="OS02G0495900 PROTEIN"/>
    <property type="match status" value="1"/>
</dbReference>
<accession>A0A7S0KE24</accession>
<reference evidence="2" key="1">
    <citation type="submission" date="2021-01" db="EMBL/GenBank/DDBJ databases">
        <authorList>
            <person name="Corre E."/>
            <person name="Pelletier E."/>
            <person name="Niang G."/>
            <person name="Scheremetjew M."/>
            <person name="Finn R."/>
            <person name="Kale V."/>
            <person name="Holt S."/>
            <person name="Cochrane G."/>
            <person name="Meng A."/>
            <person name="Brown T."/>
            <person name="Cohen L."/>
        </authorList>
    </citation>
    <scope>NUCLEOTIDE SEQUENCE</scope>
    <source>
        <strain evidence="2">CCMP494</strain>
    </source>
</reference>
<organism evidence="2">
    <name type="scientific">Micromonas pusilla</name>
    <name type="common">Picoplanktonic green alga</name>
    <name type="synonym">Chromulina pusilla</name>
    <dbReference type="NCBI Taxonomy" id="38833"/>
    <lineage>
        <taxon>Eukaryota</taxon>
        <taxon>Viridiplantae</taxon>
        <taxon>Chlorophyta</taxon>
        <taxon>Mamiellophyceae</taxon>
        <taxon>Mamiellales</taxon>
        <taxon>Mamiellaceae</taxon>
        <taxon>Micromonas</taxon>
    </lineage>
</organism>
<evidence type="ECO:0000256" key="1">
    <source>
        <dbReference type="SAM" id="Phobius"/>
    </source>
</evidence>
<feature type="transmembrane region" description="Helical" evidence="1">
    <location>
        <begin position="25"/>
        <end position="45"/>
    </location>
</feature>
<keyword evidence="1" id="KW-1133">Transmembrane helix</keyword>